<dbReference type="PANTHER" id="PTHR30055:SF234">
    <property type="entry name" value="HTH-TYPE TRANSCRIPTIONAL REGULATOR BETI"/>
    <property type="match status" value="1"/>
</dbReference>
<dbReference type="EMBL" id="BAAAOB010000002">
    <property type="protein sequence ID" value="GAA1790711.1"/>
    <property type="molecule type" value="Genomic_DNA"/>
</dbReference>
<sequence>MHSVTKSAESSRERRMRHTRLSLTENARRLTAKHGMNGFTVEELCEIVGISRRTFFNYFHTKEDAIIGRPSDAISAELAEWFVARGTGDAELGPALLNDLVEVAWRSFDEMLQITGSLTDMHALLEKEPEFMTRLIRENKAQHEMVRALIAQREGLEPEDPRVQLALMSLMPIAHAAISHYFATVGSGAEPVSMRGVMEETLAQARRLFRDPDAPAGDASSND</sequence>
<organism evidence="7 8">
    <name type="scientific">Leucobacter iarius</name>
    <dbReference type="NCBI Taxonomy" id="333963"/>
    <lineage>
        <taxon>Bacteria</taxon>
        <taxon>Bacillati</taxon>
        <taxon>Actinomycetota</taxon>
        <taxon>Actinomycetes</taxon>
        <taxon>Micrococcales</taxon>
        <taxon>Microbacteriaceae</taxon>
        <taxon>Leucobacter</taxon>
    </lineage>
</organism>
<dbReference type="InterPro" id="IPR001647">
    <property type="entry name" value="HTH_TetR"/>
</dbReference>
<keyword evidence="8" id="KW-1185">Reference proteome</keyword>
<dbReference type="InterPro" id="IPR050109">
    <property type="entry name" value="HTH-type_TetR-like_transc_reg"/>
</dbReference>
<evidence type="ECO:0000313" key="8">
    <source>
        <dbReference type="Proteomes" id="UP001500851"/>
    </source>
</evidence>
<evidence type="ECO:0000256" key="1">
    <source>
        <dbReference type="ARBA" id="ARBA00023015"/>
    </source>
</evidence>
<comment type="caution">
    <text evidence="7">The sequence shown here is derived from an EMBL/GenBank/DDBJ whole genome shotgun (WGS) entry which is preliminary data.</text>
</comment>
<dbReference type="InterPro" id="IPR023772">
    <property type="entry name" value="DNA-bd_HTH_TetR-type_CS"/>
</dbReference>
<dbReference type="Gene3D" id="1.10.357.10">
    <property type="entry name" value="Tetracycline Repressor, domain 2"/>
    <property type="match status" value="1"/>
</dbReference>
<dbReference type="Proteomes" id="UP001500851">
    <property type="component" value="Unassembled WGS sequence"/>
</dbReference>
<dbReference type="SUPFAM" id="SSF46689">
    <property type="entry name" value="Homeodomain-like"/>
    <property type="match status" value="1"/>
</dbReference>
<evidence type="ECO:0000313" key="7">
    <source>
        <dbReference type="EMBL" id="GAA1790711.1"/>
    </source>
</evidence>
<reference evidence="7 8" key="1">
    <citation type="journal article" date="2019" name="Int. J. Syst. Evol. Microbiol.">
        <title>The Global Catalogue of Microorganisms (GCM) 10K type strain sequencing project: providing services to taxonomists for standard genome sequencing and annotation.</title>
        <authorList>
            <consortium name="The Broad Institute Genomics Platform"/>
            <consortium name="The Broad Institute Genome Sequencing Center for Infectious Disease"/>
            <person name="Wu L."/>
            <person name="Ma J."/>
        </authorList>
    </citation>
    <scope>NUCLEOTIDE SEQUENCE [LARGE SCALE GENOMIC DNA]</scope>
    <source>
        <strain evidence="7 8">JCM 14736</strain>
    </source>
</reference>
<evidence type="ECO:0000256" key="3">
    <source>
        <dbReference type="ARBA" id="ARBA00023163"/>
    </source>
</evidence>
<keyword evidence="2 4" id="KW-0238">DNA-binding</keyword>
<evidence type="ECO:0000256" key="5">
    <source>
        <dbReference type="SAM" id="MobiDB-lite"/>
    </source>
</evidence>
<dbReference type="InterPro" id="IPR009057">
    <property type="entry name" value="Homeodomain-like_sf"/>
</dbReference>
<feature type="DNA-binding region" description="H-T-H motif" evidence="4">
    <location>
        <begin position="40"/>
        <end position="59"/>
    </location>
</feature>
<dbReference type="Pfam" id="PF17754">
    <property type="entry name" value="TetR_C_14"/>
    <property type="match status" value="1"/>
</dbReference>
<dbReference type="PANTHER" id="PTHR30055">
    <property type="entry name" value="HTH-TYPE TRANSCRIPTIONAL REGULATOR RUTR"/>
    <property type="match status" value="1"/>
</dbReference>
<proteinExistence type="predicted"/>
<gene>
    <name evidence="7" type="ORF">GCM10009768_19680</name>
</gene>
<evidence type="ECO:0000256" key="4">
    <source>
        <dbReference type="PROSITE-ProRule" id="PRU00335"/>
    </source>
</evidence>
<dbReference type="Pfam" id="PF00440">
    <property type="entry name" value="TetR_N"/>
    <property type="match status" value="1"/>
</dbReference>
<protein>
    <recommendedName>
        <fullName evidence="6">HTH tetR-type domain-containing protein</fullName>
    </recommendedName>
</protein>
<keyword evidence="1" id="KW-0805">Transcription regulation</keyword>
<dbReference type="PROSITE" id="PS50977">
    <property type="entry name" value="HTH_TETR_2"/>
    <property type="match status" value="1"/>
</dbReference>
<dbReference type="PROSITE" id="PS01081">
    <property type="entry name" value="HTH_TETR_1"/>
    <property type="match status" value="1"/>
</dbReference>
<name>A0ABN2LK00_9MICO</name>
<feature type="region of interest" description="Disordered" evidence="5">
    <location>
        <begin position="1"/>
        <end position="20"/>
    </location>
</feature>
<evidence type="ECO:0000256" key="2">
    <source>
        <dbReference type="ARBA" id="ARBA00023125"/>
    </source>
</evidence>
<keyword evidence="3" id="KW-0804">Transcription</keyword>
<dbReference type="Gene3D" id="1.10.10.60">
    <property type="entry name" value="Homeodomain-like"/>
    <property type="match status" value="1"/>
</dbReference>
<dbReference type="InterPro" id="IPR041347">
    <property type="entry name" value="MftR_C"/>
</dbReference>
<feature type="domain" description="HTH tetR-type" evidence="6">
    <location>
        <begin position="17"/>
        <end position="77"/>
    </location>
</feature>
<accession>A0ABN2LK00</accession>
<evidence type="ECO:0000259" key="6">
    <source>
        <dbReference type="PROSITE" id="PS50977"/>
    </source>
</evidence>